<protein>
    <submittedName>
        <fullName evidence="4">Glycosyl hydrolase, family 31 domain protein</fullName>
    </submittedName>
</protein>
<dbReference type="GO" id="GO:0004557">
    <property type="term" value="F:alpha-galactosidase activity"/>
    <property type="evidence" value="ECO:0007669"/>
    <property type="project" value="InterPro"/>
</dbReference>
<sequence length="508" mass="55593">MPPPTPHTKDHAMTSPAHALPNGAPLLASPGARIVKESDDHVLIRASRVAILHSMAGGQYYRSGHNSWSPSGWSALDGPPLRIADPERRTTADDPSSDDPFRHHGSWMGAVARGEDGEALLVGALDGAHPCVRCDEDTLVGFDPGGDALWMVAWGDEQRVFDSYTAALAPRALPRRPAPRVWCSWYSYYEKITWRDIEEQLDSLAGLGYQTVQIDDGWQAGVGDWRPNAKFGDLAECARRIRDHGMTPGLWVAPFIARKGAPLLEAHPEAFVHGPDGSPVVAGYNWGGPYYALDTTHPTAQHYLRGLVRSLVGAGIGYLKLDFINAAAVPGQRFEDAWGDEAYRLGCAVVREEAPDAYLLGSGGLVIPSIGVLDGIRVSCDVAPIWKNYATEDPSDAEARNAFKGSVARLWLRSLIDVDPDVVFFRHVKNLLNDQQIGWLRDVAAVAGFKSSSDPVAWLTEEEMGTARAWLARAEAVERVSRNRWRIDGREVDFGPGLDRPEHCYPVS</sequence>
<dbReference type="Pfam" id="PF02065">
    <property type="entry name" value="Melibiase"/>
    <property type="match status" value="1"/>
</dbReference>
<dbReference type="EMBL" id="AKFS01000120">
    <property type="protein sequence ID" value="EJF46764.1"/>
    <property type="molecule type" value="Genomic_DNA"/>
</dbReference>
<evidence type="ECO:0000256" key="2">
    <source>
        <dbReference type="ARBA" id="ARBA00023295"/>
    </source>
</evidence>
<organism evidence="4 5">
    <name type="scientific">Schaalia georgiae F0490</name>
    <dbReference type="NCBI Taxonomy" id="1125717"/>
    <lineage>
        <taxon>Bacteria</taxon>
        <taxon>Bacillati</taxon>
        <taxon>Actinomycetota</taxon>
        <taxon>Actinomycetes</taxon>
        <taxon>Actinomycetales</taxon>
        <taxon>Actinomycetaceae</taxon>
        <taxon>Schaalia</taxon>
    </lineage>
</organism>
<dbReference type="GO" id="GO:0016052">
    <property type="term" value="P:carbohydrate catabolic process"/>
    <property type="evidence" value="ECO:0007669"/>
    <property type="project" value="InterPro"/>
</dbReference>
<dbReference type="InterPro" id="IPR050985">
    <property type="entry name" value="Alpha-glycosidase_related"/>
</dbReference>
<dbReference type="AlphaFoldDB" id="J0NI48"/>
<reference evidence="4 5" key="1">
    <citation type="submission" date="2012-05" db="EMBL/GenBank/DDBJ databases">
        <authorList>
            <person name="Harkins D.M."/>
            <person name="Madupu R."/>
            <person name="Durkin A.S."/>
            <person name="Torralba M."/>
            <person name="Methe B."/>
            <person name="Sutton G.G."/>
            <person name="Nelson K.E."/>
        </authorList>
    </citation>
    <scope>NUCLEOTIDE SEQUENCE [LARGE SCALE GENOMIC DNA]</scope>
    <source>
        <strain evidence="4 5">F0490</strain>
    </source>
</reference>
<evidence type="ECO:0000256" key="1">
    <source>
        <dbReference type="ARBA" id="ARBA00022801"/>
    </source>
</evidence>
<keyword evidence="5" id="KW-1185">Reference proteome</keyword>
<accession>J0NI48</accession>
<keyword evidence="2" id="KW-0326">Glycosidase</keyword>
<dbReference type="Proteomes" id="UP000004578">
    <property type="component" value="Unassembled WGS sequence"/>
</dbReference>
<dbReference type="PATRIC" id="fig|1125717.3.peg.810"/>
<dbReference type="CDD" id="cd14791">
    <property type="entry name" value="GH36"/>
    <property type="match status" value="1"/>
</dbReference>
<name>J0NI48_9ACTO</name>
<evidence type="ECO:0000313" key="5">
    <source>
        <dbReference type="Proteomes" id="UP000004578"/>
    </source>
</evidence>
<gene>
    <name evidence="4" type="ORF">HMPREF1317_1837</name>
</gene>
<feature type="region of interest" description="Disordered" evidence="3">
    <location>
        <begin position="77"/>
        <end position="103"/>
    </location>
</feature>
<dbReference type="SUPFAM" id="SSF51445">
    <property type="entry name" value="(Trans)glycosidases"/>
    <property type="match status" value="1"/>
</dbReference>
<evidence type="ECO:0000256" key="3">
    <source>
        <dbReference type="SAM" id="MobiDB-lite"/>
    </source>
</evidence>
<dbReference type="InterPro" id="IPR002252">
    <property type="entry name" value="Glyco_hydro_36"/>
</dbReference>
<proteinExistence type="predicted"/>
<dbReference type="PANTHER" id="PTHR43053">
    <property type="entry name" value="GLYCOSIDASE FAMILY 31"/>
    <property type="match status" value="1"/>
</dbReference>
<dbReference type="Gene3D" id="3.20.20.70">
    <property type="entry name" value="Aldolase class I"/>
    <property type="match status" value="1"/>
</dbReference>
<comment type="caution">
    <text evidence="4">The sequence shown here is derived from an EMBL/GenBank/DDBJ whole genome shotgun (WGS) entry which is preliminary data.</text>
</comment>
<feature type="region of interest" description="Disordered" evidence="3">
    <location>
        <begin position="1"/>
        <end position="25"/>
    </location>
</feature>
<keyword evidence="1 4" id="KW-0378">Hydrolase</keyword>
<dbReference type="InterPro" id="IPR013785">
    <property type="entry name" value="Aldolase_TIM"/>
</dbReference>
<dbReference type="PANTHER" id="PTHR43053:SF3">
    <property type="entry name" value="ALPHA-GALACTOSIDASE C-RELATED"/>
    <property type="match status" value="1"/>
</dbReference>
<dbReference type="InterPro" id="IPR017853">
    <property type="entry name" value="GH"/>
</dbReference>
<evidence type="ECO:0000313" key="4">
    <source>
        <dbReference type="EMBL" id="EJF46764.1"/>
    </source>
</evidence>